<keyword evidence="3" id="KW-1185">Reference proteome</keyword>
<accession>A0AAX0WXH0</accession>
<evidence type="ECO:0000313" key="2">
    <source>
        <dbReference type="EMBL" id="PNL62748.1"/>
    </source>
</evidence>
<dbReference type="Proteomes" id="UP000192511">
    <property type="component" value="Unassembled WGS sequence"/>
</dbReference>
<organism evidence="2 3">
    <name type="scientific">Legionella anisa</name>
    <dbReference type="NCBI Taxonomy" id="28082"/>
    <lineage>
        <taxon>Bacteria</taxon>
        <taxon>Pseudomonadati</taxon>
        <taxon>Pseudomonadota</taxon>
        <taxon>Gammaproteobacteria</taxon>
        <taxon>Legionellales</taxon>
        <taxon>Legionellaceae</taxon>
        <taxon>Legionella</taxon>
    </lineage>
</organism>
<evidence type="ECO:0000256" key="1">
    <source>
        <dbReference type="SAM" id="Phobius"/>
    </source>
</evidence>
<keyword evidence="1" id="KW-1133">Transmembrane helix</keyword>
<keyword evidence="1" id="KW-0812">Transmembrane</keyword>
<name>A0AAX0WXH0_9GAMM</name>
<gene>
    <name evidence="2" type="ORF">A6J39_016895</name>
</gene>
<evidence type="ECO:0000313" key="3">
    <source>
        <dbReference type="Proteomes" id="UP000192511"/>
    </source>
</evidence>
<protein>
    <submittedName>
        <fullName evidence="2">DUF2165 domain-containing protein</fullName>
    </submittedName>
</protein>
<feature type="transmembrane region" description="Helical" evidence="1">
    <location>
        <begin position="64"/>
        <end position="84"/>
    </location>
</feature>
<feature type="transmembrane region" description="Helical" evidence="1">
    <location>
        <begin position="104"/>
        <end position="123"/>
    </location>
</feature>
<proteinExistence type="predicted"/>
<dbReference type="AlphaFoldDB" id="A0AAX0WXH0"/>
<reference evidence="2" key="1">
    <citation type="submission" date="2017-12" db="EMBL/GenBank/DDBJ databases">
        <title>FDA dAtabase for Regulatory Grade micrObial Sequences (FDA-ARGOS): Supporting development and validation of Infectious Disease Dx tests.</title>
        <authorList>
            <person name="Kerrigan L."/>
            <person name="Tallon L.J."/>
            <person name="Sadzewicz L."/>
            <person name="Sengamalay N."/>
            <person name="Ott S."/>
            <person name="Godinez A."/>
            <person name="Nagaraj S."/>
            <person name="Vavikolanu K."/>
            <person name="Vyas G."/>
            <person name="Nadendla S."/>
            <person name="Aluvathingal J."/>
            <person name="Sichtig H."/>
        </authorList>
    </citation>
    <scope>NUCLEOTIDE SEQUENCE [LARGE SCALE GENOMIC DNA]</scope>
    <source>
        <strain evidence="2">FDAARGOS_200</strain>
    </source>
</reference>
<dbReference type="Pfam" id="PF09933">
    <property type="entry name" value="DUF2165"/>
    <property type="match status" value="1"/>
</dbReference>
<dbReference type="InterPro" id="IPR018681">
    <property type="entry name" value="DUF2165_transmembrane"/>
</dbReference>
<dbReference type="EMBL" id="NBTX02000004">
    <property type="protein sequence ID" value="PNL62748.1"/>
    <property type="molecule type" value="Genomic_DNA"/>
</dbReference>
<feature type="transmembrane region" description="Helical" evidence="1">
    <location>
        <begin position="135"/>
        <end position="159"/>
    </location>
</feature>
<keyword evidence="1" id="KW-0472">Membrane</keyword>
<sequence length="162" mass="18326">MMIRKSKILCILAITFYCFLDVFGNVSDYYINFAAVKRTLMMNDIFPDSLIGYRAITNPILHHAIYLVIIGFELLTTIICGVGAWKLFKVRHANAFVFNGAKSWAVAGLTLGFLTWNVLFMSVAGEWFGLWMSSLLSGALTTSFQIFITFLVLLIYLIIKDE</sequence>
<comment type="caution">
    <text evidence="2">The sequence shown here is derived from an EMBL/GenBank/DDBJ whole genome shotgun (WGS) entry which is preliminary data.</text>
</comment>